<organism evidence="3 4">
    <name type="scientific">Clavibacter zhangzhiyongii</name>
    <dbReference type="NCBI Taxonomy" id="2768071"/>
    <lineage>
        <taxon>Bacteria</taxon>
        <taxon>Bacillati</taxon>
        <taxon>Actinomycetota</taxon>
        <taxon>Actinomycetes</taxon>
        <taxon>Micrococcales</taxon>
        <taxon>Microbacteriaceae</taxon>
        <taxon>Clavibacter</taxon>
    </lineage>
</organism>
<evidence type="ECO:0000313" key="4">
    <source>
        <dbReference type="Proteomes" id="UP000516660"/>
    </source>
</evidence>
<proteinExistence type="predicted"/>
<reference evidence="3 4" key="1">
    <citation type="submission" date="2020-08" db="EMBL/GenBank/DDBJ databases">
        <title>Description of Clavibacter zhangzhiyonge sp. nov., a phytopathogenic actinobacterium isolated from barley seeds, causing leaf brown spot and decline.</title>
        <authorList>
            <person name="Tian Q."/>
            <person name="Chuan J."/>
            <person name="Zhao W."/>
            <person name="Li X."/>
        </authorList>
    </citation>
    <scope>NUCLEOTIDE SEQUENCE [LARGE SCALE GENOMIC DNA]</scope>
    <source>
        <strain evidence="3 4">DM1</strain>
    </source>
</reference>
<dbReference type="Proteomes" id="UP000516660">
    <property type="component" value="Chromosome"/>
</dbReference>
<dbReference type="InterPro" id="IPR050300">
    <property type="entry name" value="GDXG_lipolytic_enzyme"/>
</dbReference>
<dbReference type="SUPFAM" id="SSF53474">
    <property type="entry name" value="alpha/beta-Hydrolases"/>
    <property type="match status" value="1"/>
</dbReference>
<dbReference type="InterPro" id="IPR029058">
    <property type="entry name" value="AB_hydrolase_fold"/>
</dbReference>
<dbReference type="AlphaFoldDB" id="A0A7L7Z1J5"/>
<dbReference type="KEGG" id="czh:H9X71_13575"/>
<dbReference type="PANTHER" id="PTHR48081">
    <property type="entry name" value="AB HYDROLASE SUPERFAMILY PROTEIN C4A8.06C"/>
    <property type="match status" value="1"/>
</dbReference>
<evidence type="ECO:0000256" key="1">
    <source>
        <dbReference type="ARBA" id="ARBA00022801"/>
    </source>
</evidence>
<dbReference type="RefSeq" id="WP_191147553.1">
    <property type="nucleotide sequence ID" value="NZ_CP061274.1"/>
</dbReference>
<dbReference type="GO" id="GO:0016787">
    <property type="term" value="F:hydrolase activity"/>
    <property type="evidence" value="ECO:0007669"/>
    <property type="project" value="UniProtKB-KW"/>
</dbReference>
<keyword evidence="1 3" id="KW-0378">Hydrolase</keyword>
<accession>A0A7L7Z1J5</accession>
<name>A0A7L7Z1J5_9MICO</name>
<dbReference type="Pfam" id="PF07859">
    <property type="entry name" value="Abhydrolase_3"/>
    <property type="match status" value="1"/>
</dbReference>
<gene>
    <name evidence="3" type="ORF">H9X71_13575</name>
</gene>
<evidence type="ECO:0000313" key="3">
    <source>
        <dbReference type="EMBL" id="QOD43594.1"/>
    </source>
</evidence>
<feature type="domain" description="Alpha/beta hydrolase fold-3" evidence="2">
    <location>
        <begin position="82"/>
        <end position="281"/>
    </location>
</feature>
<dbReference type="PANTHER" id="PTHR48081:SF8">
    <property type="entry name" value="ALPHA_BETA HYDROLASE FOLD-3 DOMAIN-CONTAINING PROTEIN-RELATED"/>
    <property type="match status" value="1"/>
</dbReference>
<keyword evidence="4" id="KW-1185">Reference proteome</keyword>
<dbReference type="InterPro" id="IPR013094">
    <property type="entry name" value="AB_hydrolase_3"/>
</dbReference>
<protein>
    <submittedName>
        <fullName evidence="3">Alpha/beta hydrolase fold domain-containing protein</fullName>
    </submittedName>
</protein>
<dbReference type="EMBL" id="CP061274">
    <property type="protein sequence ID" value="QOD43594.1"/>
    <property type="molecule type" value="Genomic_DNA"/>
</dbReference>
<dbReference type="Gene3D" id="3.40.50.1820">
    <property type="entry name" value="alpha/beta hydrolase"/>
    <property type="match status" value="1"/>
</dbReference>
<evidence type="ECO:0000259" key="2">
    <source>
        <dbReference type="Pfam" id="PF07859"/>
    </source>
</evidence>
<sequence>MTRTRRSLLTRLVPPVIRLVGGQGEFASPDRTMRRAARRVLRPGGFAPPPLLRGVRVTARVERGWHVYEVAPAGPATRRRALYAHGGGWTHEISPFHWWLVAGLARRTGTTFTVPIYPLVPTGTAADVVARTADLAEALVAEVGADGITLMGDSAGGQIALSTAMALRDRGVPAPRDVVLLSPALDLTFSDPLIARIQPTDPWLAVDGMRAAVESWRGELPVEDPRVSPLRGSLAGLGRITVFTGTHDILFADARALERKAAAAGHPVRIHVEPDLLHVYALMPIPEGARARDAMVALLLA</sequence>